<evidence type="ECO:0000256" key="6">
    <source>
        <dbReference type="ARBA" id="ARBA00023136"/>
    </source>
</evidence>
<feature type="transmembrane region" description="Helical" evidence="7">
    <location>
        <begin position="225"/>
        <end position="244"/>
    </location>
</feature>
<feature type="domain" description="ABC transmembrane type-1" evidence="8">
    <location>
        <begin position="88"/>
        <end position="298"/>
    </location>
</feature>
<keyword evidence="5 7" id="KW-1133">Transmembrane helix</keyword>
<feature type="transmembrane region" description="Helical" evidence="7">
    <location>
        <begin position="279"/>
        <end position="301"/>
    </location>
</feature>
<gene>
    <name evidence="9" type="ORF">GCM10022262_22080</name>
</gene>
<name>A0ABP8EV66_9MICO</name>
<keyword evidence="2 7" id="KW-0813">Transport</keyword>
<dbReference type="Pfam" id="PF00528">
    <property type="entry name" value="BPD_transp_1"/>
    <property type="match status" value="1"/>
</dbReference>
<dbReference type="EMBL" id="BAABBA010000009">
    <property type="protein sequence ID" value="GAA4287849.1"/>
    <property type="molecule type" value="Genomic_DNA"/>
</dbReference>
<comment type="similarity">
    <text evidence="7">Belongs to the binding-protein-dependent transport system permease family.</text>
</comment>
<dbReference type="Proteomes" id="UP001499841">
    <property type="component" value="Unassembled WGS sequence"/>
</dbReference>
<dbReference type="PANTHER" id="PTHR43227">
    <property type="entry name" value="BLL4140 PROTEIN"/>
    <property type="match status" value="1"/>
</dbReference>
<keyword evidence="3" id="KW-1003">Cell membrane</keyword>
<evidence type="ECO:0000259" key="8">
    <source>
        <dbReference type="PROSITE" id="PS50928"/>
    </source>
</evidence>
<dbReference type="InterPro" id="IPR035906">
    <property type="entry name" value="MetI-like_sf"/>
</dbReference>
<evidence type="ECO:0000256" key="5">
    <source>
        <dbReference type="ARBA" id="ARBA00022989"/>
    </source>
</evidence>
<dbReference type="Gene3D" id="1.10.3720.10">
    <property type="entry name" value="MetI-like"/>
    <property type="match status" value="1"/>
</dbReference>
<organism evidence="9 10">
    <name type="scientific">Georgenia daeguensis</name>
    <dbReference type="NCBI Taxonomy" id="908355"/>
    <lineage>
        <taxon>Bacteria</taxon>
        <taxon>Bacillati</taxon>
        <taxon>Actinomycetota</taxon>
        <taxon>Actinomycetes</taxon>
        <taxon>Micrococcales</taxon>
        <taxon>Bogoriellaceae</taxon>
        <taxon>Georgenia</taxon>
    </lineage>
</organism>
<reference evidence="10" key="1">
    <citation type="journal article" date="2019" name="Int. J. Syst. Evol. Microbiol.">
        <title>The Global Catalogue of Microorganisms (GCM) 10K type strain sequencing project: providing services to taxonomists for standard genome sequencing and annotation.</title>
        <authorList>
            <consortium name="The Broad Institute Genomics Platform"/>
            <consortium name="The Broad Institute Genome Sequencing Center for Infectious Disease"/>
            <person name="Wu L."/>
            <person name="Ma J."/>
        </authorList>
    </citation>
    <scope>NUCLEOTIDE SEQUENCE [LARGE SCALE GENOMIC DNA]</scope>
    <source>
        <strain evidence="10">JCM 17459</strain>
    </source>
</reference>
<keyword evidence="10" id="KW-1185">Reference proteome</keyword>
<feature type="transmembrane region" description="Helical" evidence="7">
    <location>
        <begin position="25"/>
        <end position="46"/>
    </location>
</feature>
<dbReference type="PROSITE" id="PS50928">
    <property type="entry name" value="ABC_TM1"/>
    <property type="match status" value="1"/>
</dbReference>
<feature type="transmembrane region" description="Helical" evidence="7">
    <location>
        <begin position="185"/>
        <end position="204"/>
    </location>
</feature>
<dbReference type="CDD" id="cd06261">
    <property type="entry name" value="TM_PBP2"/>
    <property type="match status" value="1"/>
</dbReference>
<evidence type="ECO:0000256" key="3">
    <source>
        <dbReference type="ARBA" id="ARBA00022475"/>
    </source>
</evidence>
<keyword evidence="6 7" id="KW-0472">Membrane</keyword>
<feature type="transmembrane region" description="Helical" evidence="7">
    <location>
        <begin position="125"/>
        <end position="145"/>
    </location>
</feature>
<evidence type="ECO:0000256" key="2">
    <source>
        <dbReference type="ARBA" id="ARBA00022448"/>
    </source>
</evidence>
<evidence type="ECO:0000313" key="10">
    <source>
        <dbReference type="Proteomes" id="UP001499841"/>
    </source>
</evidence>
<dbReference type="SUPFAM" id="SSF161098">
    <property type="entry name" value="MetI-like"/>
    <property type="match status" value="1"/>
</dbReference>
<sequence length="311" mass="34261">MSDAVTTTPRSRNRFRGQQRENRDAWILVSPTAIIVVAVIVVPILWNVILAFQDKSFTSIAAEGIFGGELTMDNFLAVVTGAGFWRSLWTTVIYSVLSTLGSIVVGLVAALAFRSPFRGRGALRSMMLLPYVAPVVAVTFVWQVMLNPQYGVLNHYGQRFLGWDQGIDFLGRAPFALLTVIVFEIWRYFPFAFLFLTARLVALPRDIEEAALVDGVTPSQNFRHIVLPQLMSTIALLSVLRLIMTFNKFDDVYLLTGGAAGTEVAAVRVYNQLMGSFDISSAAATALVLAIVLAIFLAAYLRLSARAEDRS</sequence>
<dbReference type="RefSeq" id="WP_345041002.1">
    <property type="nucleotide sequence ID" value="NZ_BAABBA010000009.1"/>
</dbReference>
<evidence type="ECO:0000256" key="1">
    <source>
        <dbReference type="ARBA" id="ARBA00004651"/>
    </source>
</evidence>
<keyword evidence="4 7" id="KW-0812">Transmembrane</keyword>
<dbReference type="InterPro" id="IPR000515">
    <property type="entry name" value="MetI-like"/>
</dbReference>
<feature type="transmembrane region" description="Helical" evidence="7">
    <location>
        <begin position="92"/>
        <end position="113"/>
    </location>
</feature>
<comment type="subcellular location">
    <subcellularLocation>
        <location evidence="1 7">Cell membrane</location>
        <topology evidence="1 7">Multi-pass membrane protein</topology>
    </subcellularLocation>
</comment>
<evidence type="ECO:0000313" key="9">
    <source>
        <dbReference type="EMBL" id="GAA4287849.1"/>
    </source>
</evidence>
<dbReference type="PANTHER" id="PTHR43227:SF8">
    <property type="entry name" value="DIACETYLCHITOBIOSE UPTAKE SYSTEM PERMEASE PROTEIN DASB"/>
    <property type="match status" value="1"/>
</dbReference>
<protein>
    <submittedName>
        <fullName evidence="9">Sugar ABC transporter permease</fullName>
    </submittedName>
</protein>
<proteinExistence type="inferred from homology"/>
<comment type="caution">
    <text evidence="9">The sequence shown here is derived from an EMBL/GenBank/DDBJ whole genome shotgun (WGS) entry which is preliminary data.</text>
</comment>
<evidence type="ECO:0000256" key="4">
    <source>
        <dbReference type="ARBA" id="ARBA00022692"/>
    </source>
</evidence>
<dbReference type="InterPro" id="IPR050809">
    <property type="entry name" value="UgpAE/MalFG_permease"/>
</dbReference>
<evidence type="ECO:0000256" key="7">
    <source>
        <dbReference type="RuleBase" id="RU363032"/>
    </source>
</evidence>
<accession>A0ABP8EV66</accession>